<organism evidence="9 11">
    <name type="scientific">Capnocytophaga canis</name>
    <dbReference type="NCBI Taxonomy" id="1848903"/>
    <lineage>
        <taxon>Bacteria</taxon>
        <taxon>Pseudomonadati</taxon>
        <taxon>Bacteroidota</taxon>
        <taxon>Flavobacteriia</taxon>
        <taxon>Flavobacteriales</taxon>
        <taxon>Flavobacteriaceae</taxon>
        <taxon>Capnocytophaga</taxon>
    </lineage>
</organism>
<dbReference type="EMBL" id="CDOL01000024">
    <property type="protein sequence ID" value="CEN50672.1"/>
    <property type="molecule type" value="Genomic_DNA"/>
</dbReference>
<name>A0A0B7IL04_9FLAO</name>
<dbReference type="RefSeq" id="WP_042005635.1">
    <property type="nucleotide sequence ID" value="NZ_CDOH01000035.1"/>
</dbReference>
<dbReference type="STRING" id="1848903.CCAND38_370055"/>
<evidence type="ECO:0000256" key="4">
    <source>
        <dbReference type="ARBA" id="ARBA00022989"/>
    </source>
</evidence>
<evidence type="ECO:0000256" key="2">
    <source>
        <dbReference type="ARBA" id="ARBA00022448"/>
    </source>
</evidence>
<dbReference type="Proteomes" id="UP000038200">
    <property type="component" value="Unassembled WGS sequence"/>
</dbReference>
<dbReference type="AlphaFoldDB" id="A0A0B7IL04"/>
<dbReference type="Pfam" id="PF01226">
    <property type="entry name" value="Form_Nir_trans"/>
    <property type="match status" value="1"/>
</dbReference>
<comment type="subcellular location">
    <subcellularLocation>
        <location evidence="1">Membrane</location>
        <topology evidence="1">Multi-pass membrane protein</topology>
    </subcellularLocation>
</comment>
<evidence type="ECO:0000256" key="7">
    <source>
        <dbReference type="SAM" id="Phobius"/>
    </source>
</evidence>
<evidence type="ECO:0000256" key="3">
    <source>
        <dbReference type="ARBA" id="ARBA00022692"/>
    </source>
</evidence>
<keyword evidence="5 7" id="KW-0472">Membrane</keyword>
<keyword evidence="4 7" id="KW-1133">Transmembrane helix</keyword>
<dbReference type="InterPro" id="IPR000292">
    <property type="entry name" value="For/NO2_transpt"/>
</dbReference>
<dbReference type="Proteomes" id="UP000045051">
    <property type="component" value="Unassembled WGS sequence"/>
</dbReference>
<evidence type="ECO:0000313" key="13">
    <source>
        <dbReference type="Proteomes" id="UP000265497"/>
    </source>
</evidence>
<evidence type="ECO:0000313" key="8">
    <source>
        <dbReference type="EMBL" id="CEN46679.1"/>
    </source>
</evidence>
<keyword evidence="2" id="KW-0813">Transport</keyword>
<dbReference type="EMBL" id="NSDI01000005">
    <property type="protein sequence ID" value="RIY36607.1"/>
    <property type="molecule type" value="Genomic_DNA"/>
</dbReference>
<dbReference type="InterPro" id="IPR024002">
    <property type="entry name" value="For/NO2_transpt_CS"/>
</dbReference>
<protein>
    <submittedName>
        <fullName evidence="9 10">Formate transporter</fullName>
    </submittedName>
</protein>
<dbReference type="Gene3D" id="1.20.1080.10">
    <property type="entry name" value="Glycerol uptake facilitator protein"/>
    <property type="match status" value="1"/>
</dbReference>
<dbReference type="GO" id="GO:0015499">
    <property type="term" value="F:formate transmembrane transporter activity"/>
    <property type="evidence" value="ECO:0007669"/>
    <property type="project" value="TreeGrafter"/>
</dbReference>
<dbReference type="PANTHER" id="PTHR30520:SF6">
    <property type="entry name" value="FORMATE_NITRATE FAMILY TRANSPORTER (EUROFUNG)"/>
    <property type="match status" value="1"/>
</dbReference>
<dbReference type="OrthoDB" id="9786493at2"/>
<sequence>MINTPHEVIEITKGMALKKYNTTFGKLVILGILAGFYIGMGGVLSSLAGAGVGGIAETNPILPKLISGATFPLGLMLIILVGGELFTGNNANLIPATIQGEIPKTYFLKNWIIIFISNFIGLIIFDYIFVYHSGIMQSEPYASYITKLAEYKTHLPWHQVFIRGIGANWLVCLAVWLGLSSQTMLGRLAGLWWPVMAFVVMGFEHSIANMFYIPTGIFHGANVTWTAFFVDNLIPATLGNIVGGAIFVGGVYGFLYGSKKK</sequence>
<dbReference type="PROSITE" id="PS01005">
    <property type="entry name" value="FORMATE_NITRITE_TP_1"/>
    <property type="match status" value="1"/>
</dbReference>
<evidence type="ECO:0000256" key="6">
    <source>
        <dbReference type="ARBA" id="ARBA00049660"/>
    </source>
</evidence>
<dbReference type="GO" id="GO:0005886">
    <property type="term" value="C:plasma membrane"/>
    <property type="evidence" value="ECO:0007669"/>
    <property type="project" value="TreeGrafter"/>
</dbReference>
<evidence type="ECO:0000256" key="1">
    <source>
        <dbReference type="ARBA" id="ARBA00004141"/>
    </source>
</evidence>
<evidence type="ECO:0000313" key="12">
    <source>
        <dbReference type="Proteomes" id="UP000045051"/>
    </source>
</evidence>
<evidence type="ECO:0000313" key="9">
    <source>
        <dbReference type="EMBL" id="CEN50672.1"/>
    </source>
</evidence>
<feature type="transmembrane region" description="Helical" evidence="7">
    <location>
        <begin position="27"/>
        <end position="53"/>
    </location>
</feature>
<proteinExistence type="inferred from homology"/>
<feature type="transmembrane region" description="Helical" evidence="7">
    <location>
        <begin position="233"/>
        <end position="255"/>
    </location>
</feature>
<feature type="transmembrane region" description="Helical" evidence="7">
    <location>
        <begin position="107"/>
        <end position="130"/>
    </location>
</feature>
<dbReference type="PANTHER" id="PTHR30520">
    <property type="entry name" value="FORMATE TRANSPORTER-RELATED"/>
    <property type="match status" value="1"/>
</dbReference>
<comment type="similarity">
    <text evidence="6">Belongs to the FNT transporter (TC 1.A.16) family.</text>
</comment>
<dbReference type="FunFam" id="1.20.1080.10:FF:000011">
    <property type="entry name" value="Formate family transporter"/>
    <property type="match status" value="1"/>
</dbReference>
<feature type="transmembrane region" description="Helical" evidence="7">
    <location>
        <begin position="65"/>
        <end position="86"/>
    </location>
</feature>
<evidence type="ECO:0000256" key="5">
    <source>
        <dbReference type="ARBA" id="ARBA00023136"/>
    </source>
</evidence>
<feature type="transmembrane region" description="Helical" evidence="7">
    <location>
        <begin position="191"/>
        <end position="213"/>
    </location>
</feature>
<evidence type="ECO:0000313" key="11">
    <source>
        <dbReference type="Proteomes" id="UP000038200"/>
    </source>
</evidence>
<dbReference type="InterPro" id="IPR023271">
    <property type="entry name" value="Aquaporin-like"/>
</dbReference>
<accession>A0A0B7IL04</accession>
<gene>
    <name evidence="9" type="primary">fdhC</name>
    <name evidence="8" type="ORF">CCAND38_370055</name>
    <name evidence="9" type="ORF">CCAND93_120034</name>
    <name evidence="10" type="ORF">CKY20_06640</name>
</gene>
<dbReference type="PROSITE" id="PS01006">
    <property type="entry name" value="FORMATE_NITRITE_TP_2"/>
    <property type="match status" value="1"/>
</dbReference>
<reference evidence="11 12" key="1">
    <citation type="submission" date="2015-01" db="EMBL/GenBank/DDBJ databases">
        <authorList>
            <person name="MANFREDI Pablo"/>
        </authorList>
    </citation>
    <scope>NUCLEOTIDE SEQUENCE [LARGE SCALE GENOMIC DNA]</scope>
    <source>
        <strain evidence="8 12">CcD38</strain>
        <strain evidence="9 11">CcD93</strain>
    </source>
</reference>
<keyword evidence="3 7" id="KW-0812">Transmembrane</keyword>
<keyword evidence="12" id="KW-1185">Reference proteome</keyword>
<reference evidence="10 13" key="2">
    <citation type="submission" date="2017-08" db="EMBL/GenBank/DDBJ databases">
        <title>Capnocytophaga canis 17-158 assembly.</title>
        <authorList>
            <person name="Gulvik C.A."/>
        </authorList>
    </citation>
    <scope>NUCLEOTIDE SEQUENCE [LARGE SCALE GENOMIC DNA]</scope>
    <source>
        <strain evidence="10 13">17-158</strain>
    </source>
</reference>
<evidence type="ECO:0000313" key="10">
    <source>
        <dbReference type="EMBL" id="RIY36607.1"/>
    </source>
</evidence>
<feature type="transmembrane region" description="Helical" evidence="7">
    <location>
        <begin position="160"/>
        <end position="179"/>
    </location>
</feature>
<dbReference type="Proteomes" id="UP000265497">
    <property type="component" value="Unassembled WGS sequence"/>
</dbReference>
<dbReference type="EMBL" id="CDOI01000148">
    <property type="protein sequence ID" value="CEN46679.1"/>
    <property type="molecule type" value="Genomic_DNA"/>
</dbReference>